<keyword evidence="1" id="KW-0472">Membrane</keyword>
<dbReference type="KEGG" id="buy:D8S85_07745"/>
<keyword evidence="1" id="KW-0812">Transmembrane</keyword>
<reference evidence="2 3" key="1">
    <citation type="submission" date="2018-10" db="EMBL/GenBank/DDBJ databases">
        <title>Butyricimonas faecalis sp. nov., isolated from human faeces and emended description of the genus Butyricimonas.</title>
        <authorList>
            <person name="Le Roy T."/>
            <person name="Van der Smissen P."/>
            <person name="Paquot A."/>
            <person name="Delzenne N."/>
            <person name="Muccioli G."/>
            <person name="Collet J.-F."/>
            <person name="Cani P.D."/>
        </authorList>
    </citation>
    <scope>NUCLEOTIDE SEQUENCE [LARGE SCALE GENOMIC DNA]</scope>
    <source>
        <strain evidence="2 3">H184</strain>
    </source>
</reference>
<gene>
    <name evidence="2" type="ORF">D8S85_07745</name>
</gene>
<dbReference type="EMBL" id="CP032819">
    <property type="protein sequence ID" value="AZS29467.1"/>
    <property type="molecule type" value="Genomic_DNA"/>
</dbReference>
<feature type="transmembrane region" description="Helical" evidence="1">
    <location>
        <begin position="58"/>
        <end position="79"/>
    </location>
</feature>
<feature type="transmembrane region" description="Helical" evidence="1">
    <location>
        <begin position="177"/>
        <end position="200"/>
    </location>
</feature>
<feature type="transmembrane region" description="Helical" evidence="1">
    <location>
        <begin position="421"/>
        <end position="440"/>
    </location>
</feature>
<organism evidence="2 3">
    <name type="scientific">Butyricimonas faecalis</name>
    <dbReference type="NCBI Taxonomy" id="2093856"/>
    <lineage>
        <taxon>Bacteria</taxon>
        <taxon>Pseudomonadati</taxon>
        <taxon>Bacteroidota</taxon>
        <taxon>Bacteroidia</taxon>
        <taxon>Bacteroidales</taxon>
        <taxon>Odoribacteraceae</taxon>
        <taxon>Butyricimonas</taxon>
    </lineage>
</organism>
<keyword evidence="1" id="KW-1133">Transmembrane helix</keyword>
<sequence>MNSICTVLCFCLFVFFQIISGHFLAIESGVVCFYLLVSNLSYHKFNINFKYLFAPQNFAFIIFFFRLYIIPCIAIFYGYPSVGGYNEDFTQETILQSYIILLFMYISFISGWTYFQLKPRNNVYKYKINHKKIYIVSSIFLLFGIFSLIIYFRDINTYLSNIYLSETEEIIGFKNKIIQLCSIWAKFFLPFAILGYLTLICFNNKNIVFKFCILFLSAILILFFSLNSNRQSMVYPLLTLFAAFTPKIIKIKPIPAILCGIICLYFLIAFADIRTSPNASTTAYSIQTQELAKTVELYAGGAHMITPVIENNEFKCTIINSFFHSLPAIGKLFRDHSGLTIYNQLYFGFSRRSDLVFHTQSECYMNGGYILVILFFILIGYFYAYLNHIYIHSMDSQLLFRAAIFYIAILFNSSILQSFQVMGQFLFYNAIPALIILFLYRKNIR</sequence>
<name>A0A3S9VSF3_9BACT</name>
<protein>
    <recommendedName>
        <fullName evidence="4">Oligosaccharide repeat unit polymerase</fullName>
    </recommendedName>
</protein>
<evidence type="ECO:0008006" key="4">
    <source>
        <dbReference type="Google" id="ProtNLM"/>
    </source>
</evidence>
<accession>A0A3S9VSF3</accession>
<evidence type="ECO:0000256" key="1">
    <source>
        <dbReference type="SAM" id="Phobius"/>
    </source>
</evidence>
<proteinExistence type="predicted"/>
<feature type="transmembrane region" description="Helical" evidence="1">
    <location>
        <begin position="94"/>
        <end position="112"/>
    </location>
</feature>
<keyword evidence="3" id="KW-1185">Reference proteome</keyword>
<feature type="transmembrane region" description="Helical" evidence="1">
    <location>
        <begin position="133"/>
        <end position="152"/>
    </location>
</feature>
<feature type="transmembrane region" description="Helical" evidence="1">
    <location>
        <begin position="367"/>
        <end position="386"/>
    </location>
</feature>
<dbReference type="Proteomes" id="UP000270673">
    <property type="component" value="Chromosome"/>
</dbReference>
<feature type="transmembrane region" description="Helical" evidence="1">
    <location>
        <begin position="12"/>
        <end position="37"/>
    </location>
</feature>
<dbReference type="AlphaFoldDB" id="A0A3S9VSF3"/>
<feature type="transmembrane region" description="Helical" evidence="1">
    <location>
        <begin position="207"/>
        <end position="226"/>
    </location>
</feature>
<evidence type="ECO:0000313" key="2">
    <source>
        <dbReference type="EMBL" id="AZS29467.1"/>
    </source>
</evidence>
<feature type="transmembrane region" description="Helical" evidence="1">
    <location>
        <begin position="256"/>
        <end position="273"/>
    </location>
</feature>
<evidence type="ECO:0000313" key="3">
    <source>
        <dbReference type="Proteomes" id="UP000270673"/>
    </source>
</evidence>